<evidence type="ECO:0000313" key="3">
    <source>
        <dbReference type="Proteomes" id="UP000010953"/>
    </source>
</evidence>
<proteinExistence type="predicted"/>
<protein>
    <submittedName>
        <fullName evidence="2">Uncharacterized protein</fullName>
    </submittedName>
</protein>
<feature type="region of interest" description="Disordered" evidence="1">
    <location>
        <begin position="1"/>
        <end position="42"/>
    </location>
</feature>
<name>M7XJY4_9BACT</name>
<keyword evidence="3" id="KW-1185">Reference proteome</keyword>
<evidence type="ECO:0000313" key="2">
    <source>
        <dbReference type="EMBL" id="EMS35164.1"/>
    </source>
</evidence>
<dbReference type="EMBL" id="AMZY02000003">
    <property type="protein sequence ID" value="EMS35164.1"/>
    <property type="molecule type" value="Genomic_DNA"/>
</dbReference>
<dbReference type="AlphaFoldDB" id="M7XJY4"/>
<dbReference type="InParanoid" id="M7XJY4"/>
<accession>M7XJY4</accession>
<evidence type="ECO:0000256" key="1">
    <source>
        <dbReference type="SAM" id="MobiDB-lite"/>
    </source>
</evidence>
<sequence>MTLKGSNLSIAMGETHGKNGPDSIPHDPNGVEQIKKQHKHPI</sequence>
<comment type="caution">
    <text evidence="2">The sequence shown here is derived from an EMBL/GenBank/DDBJ whole genome shotgun (WGS) entry which is preliminary data.</text>
</comment>
<gene>
    <name evidence="2" type="ORF">C943_03057</name>
</gene>
<organism evidence="2 3">
    <name type="scientific">Mariniradius saccharolyticus AK6</name>
    <dbReference type="NCBI Taxonomy" id="1239962"/>
    <lineage>
        <taxon>Bacteria</taxon>
        <taxon>Pseudomonadati</taxon>
        <taxon>Bacteroidota</taxon>
        <taxon>Cytophagia</taxon>
        <taxon>Cytophagales</taxon>
        <taxon>Cyclobacteriaceae</taxon>
        <taxon>Mariniradius</taxon>
    </lineage>
</organism>
<dbReference type="STRING" id="1239962.C943_03057"/>
<reference evidence="2" key="1">
    <citation type="submission" date="2013-01" db="EMBL/GenBank/DDBJ databases">
        <title>Genome assembly of Mariniradius saccharolyticus AK6.</title>
        <authorList>
            <person name="Vaidya B."/>
            <person name="Khatri I."/>
            <person name="Tanuku N.R.S."/>
            <person name="Subramanian S."/>
            <person name="Pinnaka A."/>
        </authorList>
    </citation>
    <scope>NUCLEOTIDE SEQUENCE [LARGE SCALE GENOMIC DNA]</scope>
    <source>
        <strain evidence="2">AK6</strain>
    </source>
</reference>
<dbReference type="Proteomes" id="UP000010953">
    <property type="component" value="Unassembled WGS sequence"/>
</dbReference>